<gene>
    <name evidence="9" type="primary">pgk</name>
    <name evidence="9" type="ORF">COW81_00480</name>
</gene>
<dbReference type="PRINTS" id="PR00477">
    <property type="entry name" value="PHGLYCKINASE"/>
</dbReference>
<evidence type="ECO:0000256" key="8">
    <source>
        <dbReference type="RuleBase" id="RU000532"/>
    </source>
</evidence>
<keyword evidence="4" id="KW-0547">Nucleotide-binding</keyword>
<feature type="binding site" evidence="7">
    <location>
        <position position="195"/>
    </location>
    <ligand>
        <name>ATP</name>
        <dbReference type="ChEBI" id="CHEBI:30616"/>
    </ligand>
</feature>
<keyword evidence="6 7" id="KW-0067">ATP-binding</keyword>
<dbReference type="InterPro" id="IPR036043">
    <property type="entry name" value="Phosphoglycerate_kinase_sf"/>
</dbReference>
<evidence type="ECO:0000313" key="10">
    <source>
        <dbReference type="Proteomes" id="UP000231143"/>
    </source>
</evidence>
<dbReference type="Pfam" id="PF00162">
    <property type="entry name" value="PGK"/>
    <property type="match status" value="1"/>
</dbReference>
<evidence type="ECO:0000256" key="4">
    <source>
        <dbReference type="ARBA" id="ARBA00022741"/>
    </source>
</evidence>
<protein>
    <recommendedName>
        <fullName evidence="2 8">Phosphoglycerate kinase</fullName>
        <ecNumber evidence="2 8">2.7.2.3</ecNumber>
    </recommendedName>
</protein>
<dbReference type="PANTHER" id="PTHR11406:SF23">
    <property type="entry name" value="PHOSPHOGLYCERATE KINASE 1, CHLOROPLASTIC-RELATED"/>
    <property type="match status" value="1"/>
</dbReference>
<feature type="binding site" evidence="7">
    <location>
        <begin position="333"/>
        <end position="336"/>
    </location>
    <ligand>
        <name>ATP</name>
        <dbReference type="ChEBI" id="CHEBI:30616"/>
    </ligand>
</feature>
<evidence type="ECO:0000313" key="9">
    <source>
        <dbReference type="EMBL" id="PIP87410.1"/>
    </source>
</evidence>
<comment type="catalytic activity">
    <reaction evidence="1 8">
        <text>(2R)-3-phosphoglycerate + ATP = (2R)-3-phospho-glyceroyl phosphate + ADP</text>
        <dbReference type="Rhea" id="RHEA:14801"/>
        <dbReference type="ChEBI" id="CHEBI:30616"/>
        <dbReference type="ChEBI" id="CHEBI:57604"/>
        <dbReference type="ChEBI" id="CHEBI:58272"/>
        <dbReference type="ChEBI" id="CHEBI:456216"/>
        <dbReference type="EC" id="2.7.2.3"/>
    </reaction>
</comment>
<evidence type="ECO:0000256" key="6">
    <source>
        <dbReference type="ARBA" id="ARBA00022840"/>
    </source>
</evidence>
<dbReference type="GO" id="GO:0006094">
    <property type="term" value="P:gluconeogenesis"/>
    <property type="evidence" value="ECO:0007669"/>
    <property type="project" value="TreeGrafter"/>
</dbReference>
<evidence type="ECO:0000256" key="2">
    <source>
        <dbReference type="ARBA" id="ARBA00013061"/>
    </source>
</evidence>
<keyword evidence="3 8" id="KW-0808">Transferase</keyword>
<comment type="caution">
    <text evidence="9">The sequence shown here is derived from an EMBL/GenBank/DDBJ whole genome shotgun (WGS) entry which is preliminary data.</text>
</comment>
<organism evidence="9 10">
    <name type="scientific">Candidatus Campbellbacteria bacterium CG22_combo_CG10-13_8_21_14_all_36_13</name>
    <dbReference type="NCBI Taxonomy" id="1974529"/>
    <lineage>
        <taxon>Bacteria</taxon>
        <taxon>Candidatus Campbelliibacteriota</taxon>
    </lineage>
</organism>
<dbReference type="PIRSF" id="PIRSF000724">
    <property type="entry name" value="Pgk"/>
    <property type="match status" value="1"/>
</dbReference>
<comment type="similarity">
    <text evidence="8">Belongs to the phosphoglycerate kinase family.</text>
</comment>
<dbReference type="GO" id="GO:0004618">
    <property type="term" value="F:phosphoglycerate kinase activity"/>
    <property type="evidence" value="ECO:0007669"/>
    <property type="project" value="UniProtKB-EC"/>
</dbReference>
<dbReference type="AlphaFoldDB" id="A0A2H0E0Q0"/>
<dbReference type="GO" id="GO:0043531">
    <property type="term" value="F:ADP binding"/>
    <property type="evidence" value="ECO:0007669"/>
    <property type="project" value="TreeGrafter"/>
</dbReference>
<dbReference type="SUPFAM" id="SSF53748">
    <property type="entry name" value="Phosphoglycerate kinase"/>
    <property type="match status" value="1"/>
</dbReference>
<evidence type="ECO:0000256" key="5">
    <source>
        <dbReference type="ARBA" id="ARBA00022777"/>
    </source>
</evidence>
<evidence type="ECO:0000256" key="1">
    <source>
        <dbReference type="ARBA" id="ARBA00000642"/>
    </source>
</evidence>
<reference evidence="9 10" key="1">
    <citation type="submission" date="2017-09" db="EMBL/GenBank/DDBJ databases">
        <title>Depth-based differentiation of microbial function through sediment-hosted aquifers and enrichment of novel symbionts in the deep terrestrial subsurface.</title>
        <authorList>
            <person name="Probst A.J."/>
            <person name="Ladd B."/>
            <person name="Jarett J.K."/>
            <person name="Geller-Mcgrath D.E."/>
            <person name="Sieber C.M."/>
            <person name="Emerson J.B."/>
            <person name="Anantharaman K."/>
            <person name="Thomas B.C."/>
            <person name="Malmstrom R."/>
            <person name="Stieglmeier M."/>
            <person name="Klingl A."/>
            <person name="Woyke T."/>
            <person name="Ryan C.M."/>
            <person name="Banfield J.F."/>
        </authorList>
    </citation>
    <scope>NUCLEOTIDE SEQUENCE [LARGE SCALE GENOMIC DNA]</scope>
    <source>
        <strain evidence="9">CG22_combo_CG10-13_8_21_14_all_36_13</strain>
    </source>
</reference>
<dbReference type="InterPro" id="IPR015824">
    <property type="entry name" value="Phosphoglycerate_kinase_N"/>
</dbReference>
<dbReference type="EC" id="2.7.2.3" evidence="2 8"/>
<dbReference type="InterPro" id="IPR001576">
    <property type="entry name" value="Phosphoglycerate_kinase"/>
</dbReference>
<dbReference type="Gene3D" id="3.40.50.1260">
    <property type="entry name" value="Phosphoglycerate kinase, N-terminal domain"/>
    <property type="match status" value="2"/>
</dbReference>
<evidence type="ECO:0000256" key="7">
    <source>
        <dbReference type="PIRSR" id="PIRSR000724-2"/>
    </source>
</evidence>
<accession>A0A2H0E0Q0</accession>
<sequence length="384" mass="42195">MINLPVITSNTELKGKKVLLRVGFSVPVRDGKIENDFRIRKALPTINWLREQGAKIILVSHIWGDETTSLKIVHEYLEKMMEVKFSPDCVGENAIKIVEEMKDGDVVLLENTRLHDGEVGNQEKVAEALAKLADIYVNDAFSVSHRFHASIVGVPNFLPSYIGLQFKEEMDHLALSFSPPRPFLFVLGGAKFTTKIPLIRKFLEKADIVYVAGALVKPFLLEKGLTINQEHVPPNMGSVADIADDPKLRFPSDVVCFNGETSENIGLEKCEIEIGNIIDIGASSVEDLRELVSESAFVLWNGPLGDYQKDFSEGTIGFAKILIDSGVTSVVGGGDTMAVLENEGLDYEHGFTFTSTAGGAMLQFLADETLVGIDAIIRSNKNRV</sequence>
<dbReference type="Proteomes" id="UP000231143">
    <property type="component" value="Unassembled WGS sequence"/>
</dbReference>
<evidence type="ECO:0000256" key="3">
    <source>
        <dbReference type="ARBA" id="ARBA00022679"/>
    </source>
</evidence>
<keyword evidence="5 8" id="KW-0418">Kinase</keyword>
<proteinExistence type="inferred from homology"/>
<dbReference type="GO" id="GO:0005829">
    <property type="term" value="C:cytosol"/>
    <property type="evidence" value="ECO:0007669"/>
    <property type="project" value="TreeGrafter"/>
</dbReference>
<dbReference type="GO" id="GO:0005524">
    <property type="term" value="F:ATP binding"/>
    <property type="evidence" value="ECO:0007669"/>
    <property type="project" value="UniProtKB-KW"/>
</dbReference>
<dbReference type="GO" id="GO:0006096">
    <property type="term" value="P:glycolytic process"/>
    <property type="evidence" value="ECO:0007669"/>
    <property type="project" value="InterPro"/>
</dbReference>
<dbReference type="EMBL" id="PCTT01000006">
    <property type="protein sequence ID" value="PIP87410.1"/>
    <property type="molecule type" value="Genomic_DNA"/>
</dbReference>
<name>A0A2H0E0Q0_9BACT</name>
<dbReference type="PANTHER" id="PTHR11406">
    <property type="entry name" value="PHOSPHOGLYCERATE KINASE"/>
    <property type="match status" value="1"/>
</dbReference>